<dbReference type="RefSeq" id="WP_071135689.1">
    <property type="nucleotide sequence ID" value="NZ_DUQN01000035.1"/>
</dbReference>
<dbReference type="AlphaFoldDB" id="A0A1G4G308"/>
<dbReference type="EMBL" id="LT608328">
    <property type="protein sequence ID" value="SCM55153.1"/>
    <property type="molecule type" value="Genomic_DNA"/>
</dbReference>
<proteinExistence type="predicted"/>
<dbReference type="STRING" id="1642646.ING2E5A_0067"/>
<dbReference type="Gene3D" id="3.30.2010.10">
    <property type="entry name" value="Metalloproteases ('zincins'), catalytic domain"/>
    <property type="match status" value="1"/>
</dbReference>
<dbReference type="KEGG" id="pmuc:ING2E5A_0067"/>
<dbReference type="PANTHER" id="PTHR30399:SF1">
    <property type="entry name" value="UTP PYROPHOSPHATASE"/>
    <property type="match status" value="1"/>
</dbReference>
<gene>
    <name evidence="2" type="ORF">ING2E5A_0067</name>
</gene>
<dbReference type="Proteomes" id="UP000178485">
    <property type="component" value="Chromosome i"/>
</dbReference>
<accession>A0A1G4G308</accession>
<dbReference type="Pfam" id="PF01863">
    <property type="entry name" value="YgjP-like"/>
    <property type="match status" value="1"/>
</dbReference>
<evidence type="ECO:0000313" key="2">
    <source>
        <dbReference type="EMBL" id="SCM55153.1"/>
    </source>
</evidence>
<evidence type="ECO:0000259" key="1">
    <source>
        <dbReference type="Pfam" id="PF01863"/>
    </source>
</evidence>
<protein>
    <recommendedName>
        <fullName evidence="1">YgjP-like metallopeptidase domain-containing protein</fullName>
    </recommendedName>
</protein>
<feature type="domain" description="YgjP-like metallopeptidase" evidence="1">
    <location>
        <begin position="27"/>
        <end position="226"/>
    </location>
</feature>
<dbReference type="InterPro" id="IPR053136">
    <property type="entry name" value="UTP_pyrophosphatase-like"/>
</dbReference>
<reference evidence="2 3" key="1">
    <citation type="submission" date="2016-08" db="EMBL/GenBank/DDBJ databases">
        <authorList>
            <person name="Seilhamer J.J."/>
        </authorList>
    </citation>
    <scope>NUCLEOTIDE SEQUENCE [LARGE SCALE GENOMIC DNA]</scope>
    <source>
        <strain evidence="2">ING2-E5A</strain>
    </source>
</reference>
<dbReference type="InterPro" id="IPR002725">
    <property type="entry name" value="YgjP-like_metallopeptidase"/>
</dbReference>
<organism evidence="2 3">
    <name type="scientific">Petrimonas mucosa</name>
    <dbReference type="NCBI Taxonomy" id="1642646"/>
    <lineage>
        <taxon>Bacteria</taxon>
        <taxon>Pseudomonadati</taxon>
        <taxon>Bacteroidota</taxon>
        <taxon>Bacteroidia</taxon>
        <taxon>Bacteroidales</taxon>
        <taxon>Dysgonomonadaceae</taxon>
        <taxon>Petrimonas</taxon>
    </lineage>
</organism>
<dbReference type="CDD" id="cd07344">
    <property type="entry name" value="M48_yhfN_like"/>
    <property type="match status" value="1"/>
</dbReference>
<keyword evidence="3" id="KW-1185">Reference proteome</keyword>
<name>A0A1G4G308_9BACT</name>
<sequence>MYQYNDQELGKIIVKSNIRAKQIIARKRGDHIQLTVPPGFSPAGLPSVLNEMRRRLMEISSPKEQLITEETLLETYPFTARISRTHLVEKAKMQLKGRELTLLIPAGFELEHPVSQFTVKEMIRHALRHEAKRILTEKTVRFSEKHNLQVNGIRINKSVTRWGSCSRLKSINYSFYTMLLPEKQIDYVVLHELAHTVEMNHGERFWRLLDHLCGEDAKTISRSLNKFESAAYQLLKP</sequence>
<dbReference type="PANTHER" id="PTHR30399">
    <property type="entry name" value="UNCHARACTERIZED PROTEIN YGJP"/>
    <property type="match status" value="1"/>
</dbReference>
<evidence type="ECO:0000313" key="3">
    <source>
        <dbReference type="Proteomes" id="UP000178485"/>
    </source>
</evidence>